<dbReference type="Proteomes" id="UP000005332">
    <property type="component" value="Unassembled WGS sequence"/>
</dbReference>
<proteinExistence type="predicted"/>
<organism evidence="1 2">
    <name type="scientific">Cutibacterium avidum ATCC 25577</name>
    <dbReference type="NCBI Taxonomy" id="997355"/>
    <lineage>
        <taxon>Bacteria</taxon>
        <taxon>Bacillati</taxon>
        <taxon>Actinomycetota</taxon>
        <taxon>Actinomycetes</taxon>
        <taxon>Propionibacteriales</taxon>
        <taxon>Propionibacteriaceae</taxon>
        <taxon>Cutibacterium</taxon>
    </lineage>
</organism>
<keyword evidence="2" id="KW-1185">Reference proteome</keyword>
<name>G4CWQ8_9ACTN</name>
<dbReference type="EMBL" id="AGBA01000012">
    <property type="protein sequence ID" value="EGY78046.1"/>
    <property type="molecule type" value="Genomic_DNA"/>
</dbReference>
<dbReference type="AlphaFoldDB" id="G4CWQ8"/>
<gene>
    <name evidence="1" type="ORF">HMPREF9153_0965</name>
</gene>
<evidence type="ECO:0000313" key="1">
    <source>
        <dbReference type="EMBL" id="EGY78046.1"/>
    </source>
</evidence>
<protein>
    <submittedName>
        <fullName evidence="1">Uncharacterized protein</fullName>
    </submittedName>
</protein>
<reference evidence="1 2" key="1">
    <citation type="submission" date="2011-06" db="EMBL/GenBank/DDBJ databases">
        <authorList>
            <person name="Muzny D."/>
            <person name="Qin X."/>
            <person name="Deng J."/>
            <person name="Jiang H."/>
            <person name="Liu Y."/>
            <person name="Qu J."/>
            <person name="Song X.-Z."/>
            <person name="Zhang L."/>
            <person name="Thornton R."/>
            <person name="Coyle M."/>
            <person name="Francisco L."/>
            <person name="Jackson L."/>
            <person name="Javaid M."/>
            <person name="Korchina V."/>
            <person name="Kovar C."/>
            <person name="Mata R."/>
            <person name="Mathew T."/>
            <person name="Ngo R."/>
            <person name="Nguyen L."/>
            <person name="Nguyen N."/>
            <person name="Okwuonu G."/>
            <person name="Ongeri F."/>
            <person name="Pham C."/>
            <person name="Simmons D."/>
            <person name="Wilczek-Boney K."/>
            <person name="Hale W."/>
            <person name="Jakkamsetti A."/>
            <person name="Pham P."/>
            <person name="Ruth R."/>
            <person name="San Lucas F."/>
            <person name="Warren J."/>
            <person name="Zhang J."/>
            <person name="Zhao Z."/>
            <person name="Zhou C."/>
            <person name="Zhu D."/>
            <person name="Lee S."/>
            <person name="Bess C."/>
            <person name="Blankenburg K."/>
            <person name="Forbes L."/>
            <person name="Fu Q."/>
            <person name="Gubbala S."/>
            <person name="Hirani K."/>
            <person name="Jayaseelan J.C."/>
            <person name="Lara F."/>
            <person name="Munidasa M."/>
            <person name="Palculict T."/>
            <person name="Patil S."/>
            <person name="Pu L.-L."/>
            <person name="Saada N."/>
            <person name="Tang L."/>
            <person name="Weissenberger G."/>
            <person name="Zhu Y."/>
            <person name="Hemphill L."/>
            <person name="Shang Y."/>
            <person name="Youmans B."/>
            <person name="Ayvaz T."/>
            <person name="Ross M."/>
            <person name="Santibanez J."/>
            <person name="Aqrawi P."/>
            <person name="Gross S."/>
            <person name="Joshi V."/>
            <person name="Fowler G."/>
            <person name="Nazareth L."/>
            <person name="Reid J."/>
            <person name="Worley K."/>
            <person name="Petrosino J."/>
            <person name="Highlander S."/>
            <person name="Gibbs R."/>
        </authorList>
    </citation>
    <scope>NUCLEOTIDE SEQUENCE [LARGE SCALE GENOMIC DNA]</scope>
    <source>
        <strain evidence="1 2">ATCC 25577</strain>
    </source>
</reference>
<accession>G4CWQ8</accession>
<sequence>MGTTQRWEAIAVRNIPLVAMVSRRALMGLGPGFSAQPGRNLPPRGGEDPGDVLLVEGKNDRRRGDGVPRLPRDGEVTAIEARDLVAVHSETETSAHVNQIATGSAGRTCASRGSVA</sequence>
<evidence type="ECO:0000313" key="2">
    <source>
        <dbReference type="Proteomes" id="UP000005332"/>
    </source>
</evidence>
<comment type="caution">
    <text evidence="1">The sequence shown here is derived from an EMBL/GenBank/DDBJ whole genome shotgun (WGS) entry which is preliminary data.</text>
</comment>
<dbReference type="HOGENOM" id="CLU_2094660_0_0_11"/>